<dbReference type="GO" id="GO:0005829">
    <property type="term" value="C:cytosol"/>
    <property type="evidence" value="ECO:0007669"/>
    <property type="project" value="TreeGrafter"/>
</dbReference>
<gene>
    <name evidence="1" type="ORF">METZ01_LOCUS46947</name>
</gene>
<sequence length="301" mass="34210">MDDFEAFLDDGGIVEVDDDMPDAYRRAVFAFIEMHANSEIMGGLTEREWIPKTPGLRHKMSVLAKTQDEIGHGHLLYMVAADMAVKTRREMLEDLFAGRSKFHNVFHYRAKTWGDQVAISFLVDSAALASQQAVLKNCSYGPYRRILRRIVAEEGFHMRMGEERMMLIAEGTEVQRVMFQQSIDDWWWPSLQLFGPDSKPGDQLLRWHIKSERNEVLRARWVQKYAHLLTSYGFTIPDPGMVHNADAGTWTSGPIDWEPLKRTLAMGGPDSARRIAEAAASWVDTQWVRQALDEAPVGAAA</sequence>
<dbReference type="AlphaFoldDB" id="A0A381RYU2"/>
<dbReference type="InterPro" id="IPR011881">
    <property type="entry name" value="PaaA"/>
</dbReference>
<reference evidence="1" key="1">
    <citation type="submission" date="2018-05" db="EMBL/GenBank/DDBJ databases">
        <authorList>
            <person name="Lanie J.A."/>
            <person name="Ng W.-L."/>
            <person name="Kazmierczak K.M."/>
            <person name="Andrzejewski T.M."/>
            <person name="Davidsen T.M."/>
            <person name="Wayne K.J."/>
            <person name="Tettelin H."/>
            <person name="Glass J.I."/>
            <person name="Rusch D."/>
            <person name="Podicherti R."/>
            <person name="Tsui H.-C.T."/>
            <person name="Winkler M.E."/>
        </authorList>
    </citation>
    <scope>NUCLEOTIDE SEQUENCE</scope>
</reference>
<dbReference type="Gene3D" id="1.20.1260.10">
    <property type="match status" value="1"/>
</dbReference>
<dbReference type="InterPro" id="IPR009078">
    <property type="entry name" value="Ferritin-like_SF"/>
</dbReference>
<protein>
    <recommendedName>
        <fullName evidence="2">1,2-phenylacetyl-CoA epoxidase subunit A</fullName>
    </recommendedName>
</protein>
<dbReference type="SUPFAM" id="SSF47240">
    <property type="entry name" value="Ferritin-like"/>
    <property type="match status" value="1"/>
</dbReference>
<proteinExistence type="predicted"/>
<organism evidence="1">
    <name type="scientific">marine metagenome</name>
    <dbReference type="NCBI Taxonomy" id="408172"/>
    <lineage>
        <taxon>unclassified sequences</taxon>
        <taxon>metagenomes</taxon>
        <taxon>ecological metagenomes</taxon>
    </lineage>
</organism>
<evidence type="ECO:0000313" key="1">
    <source>
        <dbReference type="EMBL" id="SUZ94093.1"/>
    </source>
</evidence>
<evidence type="ECO:0008006" key="2">
    <source>
        <dbReference type="Google" id="ProtNLM"/>
    </source>
</evidence>
<dbReference type="EMBL" id="UINC01002203">
    <property type="protein sequence ID" value="SUZ94093.1"/>
    <property type="molecule type" value="Genomic_DNA"/>
</dbReference>
<dbReference type="GO" id="GO:0097266">
    <property type="term" value="F:phenylacetyl-CoA 1,2-epoxidase activity"/>
    <property type="evidence" value="ECO:0007669"/>
    <property type="project" value="InterPro"/>
</dbReference>
<dbReference type="InterPro" id="IPR012347">
    <property type="entry name" value="Ferritin-like"/>
</dbReference>
<dbReference type="NCBIfam" id="TIGR02156">
    <property type="entry name" value="PA_CoA_Oxy1"/>
    <property type="match status" value="1"/>
</dbReference>
<dbReference type="GO" id="GO:0010124">
    <property type="term" value="P:phenylacetate catabolic process"/>
    <property type="evidence" value="ECO:0007669"/>
    <property type="project" value="InterPro"/>
</dbReference>
<dbReference type="InterPro" id="IPR007814">
    <property type="entry name" value="PaaA_PaaC"/>
</dbReference>
<dbReference type="Pfam" id="PF05138">
    <property type="entry name" value="PaaA_PaaC"/>
    <property type="match status" value="1"/>
</dbReference>
<name>A0A381RYU2_9ZZZZ</name>
<dbReference type="PANTHER" id="PTHR30458">
    <property type="entry name" value="PHENYLACETIC ACID DEGRADATION PROTEIN PAA"/>
    <property type="match status" value="1"/>
</dbReference>
<dbReference type="InterPro" id="IPR052703">
    <property type="entry name" value="Aromatic_CoA_ox/epox"/>
</dbReference>
<dbReference type="PANTHER" id="PTHR30458:SF2">
    <property type="entry name" value="1,2-PHENYLACETYL-COA EPOXIDASE, SUBUNIT A"/>
    <property type="match status" value="1"/>
</dbReference>
<accession>A0A381RYU2</accession>